<protein>
    <submittedName>
        <fullName evidence="2">Uncharacterized protein</fullName>
    </submittedName>
</protein>
<proteinExistence type="predicted"/>
<reference evidence="2" key="1">
    <citation type="submission" date="2023-10" db="EMBL/GenBank/DDBJ databases">
        <authorList>
            <person name="Chen Y."/>
            <person name="Shah S."/>
            <person name="Dougan E. K."/>
            <person name="Thang M."/>
            <person name="Chan C."/>
        </authorList>
    </citation>
    <scope>NUCLEOTIDE SEQUENCE [LARGE SCALE GENOMIC DNA]</scope>
</reference>
<accession>A0ABN9VWT5</accession>
<keyword evidence="3" id="KW-1185">Reference proteome</keyword>
<evidence type="ECO:0000313" key="2">
    <source>
        <dbReference type="EMBL" id="CAK0878063.1"/>
    </source>
</evidence>
<dbReference type="EMBL" id="CAUYUJ010017806">
    <property type="protein sequence ID" value="CAK0878063.1"/>
    <property type="molecule type" value="Genomic_DNA"/>
</dbReference>
<comment type="caution">
    <text evidence="2">The sequence shown here is derived from an EMBL/GenBank/DDBJ whole genome shotgun (WGS) entry which is preliminary data.</text>
</comment>
<evidence type="ECO:0000313" key="3">
    <source>
        <dbReference type="Proteomes" id="UP001189429"/>
    </source>
</evidence>
<evidence type="ECO:0000256" key="1">
    <source>
        <dbReference type="SAM" id="MobiDB-lite"/>
    </source>
</evidence>
<name>A0ABN9VWT5_9DINO</name>
<organism evidence="2 3">
    <name type="scientific">Prorocentrum cordatum</name>
    <dbReference type="NCBI Taxonomy" id="2364126"/>
    <lineage>
        <taxon>Eukaryota</taxon>
        <taxon>Sar</taxon>
        <taxon>Alveolata</taxon>
        <taxon>Dinophyceae</taxon>
        <taxon>Prorocentrales</taxon>
        <taxon>Prorocentraceae</taxon>
        <taxon>Prorocentrum</taxon>
    </lineage>
</organism>
<gene>
    <name evidence="2" type="ORF">PCOR1329_LOCUS61942</name>
</gene>
<feature type="region of interest" description="Disordered" evidence="1">
    <location>
        <begin position="1"/>
        <end position="22"/>
    </location>
</feature>
<dbReference type="Proteomes" id="UP001189429">
    <property type="component" value="Unassembled WGS sequence"/>
</dbReference>
<sequence>MEVEEDDWLPPPAGDSDGEEMELSGEVLGLRFEEPFEQMVQVLVKAQALEKRTARQRFPALPQWMFTGDGQLMGAVPEWSHMEGVWSVRLGSRMLTKLHRAAYV</sequence>